<feature type="compositionally biased region" description="Basic residues" evidence="1">
    <location>
        <begin position="95"/>
        <end position="106"/>
    </location>
</feature>
<gene>
    <name evidence="2" type="ORF">AYI69_g10097</name>
</gene>
<dbReference type="EMBL" id="LSSM01006421">
    <property type="protein sequence ID" value="OMJ10807.1"/>
    <property type="molecule type" value="Genomic_DNA"/>
</dbReference>
<organism evidence="2 3">
    <name type="scientific">Smittium culicis</name>
    <dbReference type="NCBI Taxonomy" id="133412"/>
    <lineage>
        <taxon>Eukaryota</taxon>
        <taxon>Fungi</taxon>
        <taxon>Fungi incertae sedis</taxon>
        <taxon>Zoopagomycota</taxon>
        <taxon>Kickxellomycotina</taxon>
        <taxon>Harpellomycetes</taxon>
        <taxon>Harpellales</taxon>
        <taxon>Legeriomycetaceae</taxon>
        <taxon>Smittium</taxon>
    </lineage>
</organism>
<sequence length="106" mass="12237">MDTFTNISNMFISPYRKGIMNSFKPPTSQNTIAPKKRIQRCHTKTILSDWTISKYSSNKNGYGSNKNEVSQTKTTNDPEICHSNWKKLSPNSLKNRGKKHITFIRK</sequence>
<comment type="caution">
    <text evidence="2">The sequence shown here is derived from an EMBL/GenBank/DDBJ whole genome shotgun (WGS) entry which is preliminary data.</text>
</comment>
<dbReference type="AlphaFoldDB" id="A0A1R1X847"/>
<dbReference type="OrthoDB" id="10662270at2759"/>
<keyword evidence="3" id="KW-1185">Reference proteome</keyword>
<name>A0A1R1X847_9FUNG</name>
<accession>A0A1R1X847</accession>
<protein>
    <submittedName>
        <fullName evidence="2">Uncharacterized protein</fullName>
    </submittedName>
</protein>
<evidence type="ECO:0000313" key="3">
    <source>
        <dbReference type="Proteomes" id="UP000187429"/>
    </source>
</evidence>
<reference evidence="3" key="1">
    <citation type="submission" date="2017-01" db="EMBL/GenBank/DDBJ databases">
        <authorList>
            <person name="Wang Y."/>
            <person name="White M."/>
            <person name="Kvist S."/>
            <person name="Moncalvo J.-M."/>
        </authorList>
    </citation>
    <scope>NUCLEOTIDE SEQUENCE [LARGE SCALE GENOMIC DNA]</scope>
    <source>
        <strain evidence="3">ID-206-W2</strain>
    </source>
</reference>
<evidence type="ECO:0000256" key="1">
    <source>
        <dbReference type="SAM" id="MobiDB-lite"/>
    </source>
</evidence>
<proteinExistence type="predicted"/>
<feature type="compositionally biased region" description="Polar residues" evidence="1">
    <location>
        <begin position="68"/>
        <end position="77"/>
    </location>
</feature>
<dbReference type="Proteomes" id="UP000187429">
    <property type="component" value="Unassembled WGS sequence"/>
</dbReference>
<evidence type="ECO:0000313" key="2">
    <source>
        <dbReference type="EMBL" id="OMJ10807.1"/>
    </source>
</evidence>
<feature type="region of interest" description="Disordered" evidence="1">
    <location>
        <begin position="61"/>
        <end position="106"/>
    </location>
</feature>